<dbReference type="InterPro" id="IPR017937">
    <property type="entry name" value="Thioredoxin_CS"/>
</dbReference>
<dbReference type="EMBL" id="JAOYFB010000001">
    <property type="protein sequence ID" value="KAK4004485.1"/>
    <property type="molecule type" value="Genomic_DNA"/>
</dbReference>
<feature type="compositionally biased region" description="Basic and acidic residues" evidence="1">
    <location>
        <begin position="371"/>
        <end position="389"/>
    </location>
</feature>
<dbReference type="InterPro" id="IPR013766">
    <property type="entry name" value="Thioredoxin_domain"/>
</dbReference>
<keyword evidence="4" id="KW-1185">Reference proteome</keyword>
<protein>
    <recommendedName>
        <fullName evidence="2">Thioredoxin domain-containing protein</fullName>
    </recommendedName>
</protein>
<sequence length="389" mass="43466">MAGALLARKMAAGKKRVDHVAWQIEVATNEEWEELTKLQGLVVLADLSRKSLPSGINILSTRSVVVDVYSEWCGPCTAMASHLKEIKLQLGDDFLHCALAKADCIGQLSKFRSRSEPTWLFLAGGEPVALIRGANAPLIRKTLLAELQTEKEVLEGTRQRVSLSWDSFDLPNSNPETEETNQEDVELTTAPDNWLELDGLTLKGSYRLILDKLVEALTEKNLPIAARSAVSLDKKDCLILWFPSTVEDESLAEWFDHTIKSLIAEVEPKTVHEEGTEDELTENTEGLELEEKTEPTDENPSSAEANAEESEYQPIEFHLIADPDEKEALIKQLEKESTEDGETGENETPTVEEVAEEEEEKQQEEEEPIENLDKIVEEELVKDVTESAE</sequence>
<gene>
    <name evidence="3" type="ORF">OUZ56_006218</name>
</gene>
<evidence type="ECO:0000256" key="1">
    <source>
        <dbReference type="SAM" id="MobiDB-lite"/>
    </source>
</evidence>
<dbReference type="PANTHER" id="PTHR46135">
    <property type="entry name" value="NME/NM23 FAMILY MEMBER 8"/>
    <property type="match status" value="1"/>
</dbReference>
<evidence type="ECO:0000313" key="4">
    <source>
        <dbReference type="Proteomes" id="UP001234178"/>
    </source>
</evidence>
<reference evidence="3 4" key="1">
    <citation type="journal article" date="2023" name="Nucleic Acids Res.">
        <title>The hologenome of Daphnia magna reveals possible DNA methylation and microbiome-mediated evolution of the host genome.</title>
        <authorList>
            <person name="Chaturvedi A."/>
            <person name="Li X."/>
            <person name="Dhandapani V."/>
            <person name="Marshall H."/>
            <person name="Kissane S."/>
            <person name="Cuenca-Cambronero M."/>
            <person name="Asole G."/>
            <person name="Calvet F."/>
            <person name="Ruiz-Romero M."/>
            <person name="Marangio P."/>
            <person name="Guigo R."/>
            <person name="Rago D."/>
            <person name="Mirbahai L."/>
            <person name="Eastwood N."/>
            <person name="Colbourne J.K."/>
            <person name="Zhou J."/>
            <person name="Mallon E."/>
            <person name="Orsini L."/>
        </authorList>
    </citation>
    <scope>NUCLEOTIDE SEQUENCE [LARGE SCALE GENOMIC DNA]</scope>
    <source>
        <strain evidence="3">LRV0_1</strain>
    </source>
</reference>
<feature type="compositionally biased region" description="Acidic residues" evidence="1">
    <location>
        <begin position="275"/>
        <end position="288"/>
    </location>
</feature>
<dbReference type="InterPro" id="IPR036249">
    <property type="entry name" value="Thioredoxin-like_sf"/>
</dbReference>
<evidence type="ECO:0000313" key="3">
    <source>
        <dbReference type="EMBL" id="KAK4004485.1"/>
    </source>
</evidence>
<comment type="caution">
    <text evidence="3">The sequence shown here is derived from an EMBL/GenBank/DDBJ whole genome shotgun (WGS) entry which is preliminary data.</text>
</comment>
<organism evidence="3 4">
    <name type="scientific">Daphnia magna</name>
    <dbReference type="NCBI Taxonomy" id="35525"/>
    <lineage>
        <taxon>Eukaryota</taxon>
        <taxon>Metazoa</taxon>
        <taxon>Ecdysozoa</taxon>
        <taxon>Arthropoda</taxon>
        <taxon>Crustacea</taxon>
        <taxon>Branchiopoda</taxon>
        <taxon>Diplostraca</taxon>
        <taxon>Cladocera</taxon>
        <taxon>Anomopoda</taxon>
        <taxon>Daphniidae</taxon>
        <taxon>Daphnia</taxon>
    </lineage>
</organism>
<evidence type="ECO:0000259" key="2">
    <source>
        <dbReference type="Pfam" id="PF00085"/>
    </source>
</evidence>
<feature type="compositionally biased region" description="Acidic residues" evidence="1">
    <location>
        <begin position="353"/>
        <end position="370"/>
    </location>
</feature>
<feature type="region of interest" description="Disordered" evidence="1">
    <location>
        <begin position="268"/>
        <end position="389"/>
    </location>
</feature>
<dbReference type="PANTHER" id="PTHR46135:SF3">
    <property type="entry name" value="NME_NM23 FAMILY MEMBER 8"/>
    <property type="match status" value="1"/>
</dbReference>
<dbReference type="SUPFAM" id="SSF52833">
    <property type="entry name" value="Thioredoxin-like"/>
    <property type="match status" value="1"/>
</dbReference>
<proteinExistence type="predicted"/>
<dbReference type="PROSITE" id="PS00194">
    <property type="entry name" value="THIOREDOXIN_1"/>
    <property type="match status" value="1"/>
</dbReference>
<dbReference type="Pfam" id="PF00085">
    <property type="entry name" value="Thioredoxin"/>
    <property type="match status" value="1"/>
</dbReference>
<name>A0ABQ9YV08_9CRUS</name>
<dbReference type="Proteomes" id="UP001234178">
    <property type="component" value="Unassembled WGS sequence"/>
</dbReference>
<dbReference type="Gene3D" id="3.40.30.10">
    <property type="entry name" value="Glutaredoxin"/>
    <property type="match status" value="1"/>
</dbReference>
<dbReference type="InterPro" id="IPR051766">
    <property type="entry name" value="TXND_domain-containing"/>
</dbReference>
<feature type="domain" description="Thioredoxin" evidence="2">
    <location>
        <begin position="60"/>
        <end position="136"/>
    </location>
</feature>
<feature type="compositionally biased region" description="Basic and acidic residues" evidence="1">
    <location>
        <begin position="319"/>
        <end position="338"/>
    </location>
</feature>
<accession>A0ABQ9YV08</accession>